<dbReference type="FunFam" id="1.10.10.10:FF:000001">
    <property type="entry name" value="LysR family transcriptional regulator"/>
    <property type="match status" value="1"/>
</dbReference>
<evidence type="ECO:0000313" key="7">
    <source>
        <dbReference type="Proteomes" id="UP000198583"/>
    </source>
</evidence>
<dbReference type="Pfam" id="PF03466">
    <property type="entry name" value="LysR_substrate"/>
    <property type="match status" value="1"/>
</dbReference>
<dbReference type="PANTHER" id="PTHR30346:SF0">
    <property type="entry name" value="HCA OPERON TRANSCRIPTIONAL ACTIVATOR HCAR"/>
    <property type="match status" value="1"/>
</dbReference>
<dbReference type="Gene3D" id="1.10.10.10">
    <property type="entry name" value="Winged helix-like DNA-binding domain superfamily/Winged helix DNA-binding domain"/>
    <property type="match status" value="1"/>
</dbReference>
<protein>
    <submittedName>
        <fullName evidence="6">DNA-binding transcriptional regulator, LysR family</fullName>
    </submittedName>
</protein>
<dbReference type="Gene3D" id="3.40.190.10">
    <property type="entry name" value="Periplasmic binding protein-like II"/>
    <property type="match status" value="2"/>
</dbReference>
<dbReference type="RefSeq" id="WP_093606312.1">
    <property type="nucleotide sequence ID" value="NZ_FOYL01000024.1"/>
</dbReference>
<dbReference type="EMBL" id="FOYL01000024">
    <property type="protein sequence ID" value="SFR29938.1"/>
    <property type="molecule type" value="Genomic_DNA"/>
</dbReference>
<keyword evidence="4" id="KW-0804">Transcription</keyword>
<dbReference type="InterPro" id="IPR000847">
    <property type="entry name" value="LysR_HTH_N"/>
</dbReference>
<dbReference type="SUPFAM" id="SSF53850">
    <property type="entry name" value="Periplasmic binding protein-like II"/>
    <property type="match status" value="1"/>
</dbReference>
<organism evidence="6 7">
    <name type="scientific">Lentzea waywayandensis</name>
    <dbReference type="NCBI Taxonomy" id="84724"/>
    <lineage>
        <taxon>Bacteria</taxon>
        <taxon>Bacillati</taxon>
        <taxon>Actinomycetota</taxon>
        <taxon>Actinomycetes</taxon>
        <taxon>Pseudonocardiales</taxon>
        <taxon>Pseudonocardiaceae</taxon>
        <taxon>Lentzea</taxon>
    </lineage>
</organism>
<gene>
    <name evidence="6" type="ORF">SAMN04488564_12431</name>
</gene>
<keyword evidence="7" id="KW-1185">Reference proteome</keyword>
<name>A0A1I6FJ68_9PSEU</name>
<evidence type="ECO:0000259" key="5">
    <source>
        <dbReference type="PROSITE" id="PS50931"/>
    </source>
</evidence>
<dbReference type="InterPro" id="IPR005119">
    <property type="entry name" value="LysR_subst-bd"/>
</dbReference>
<dbReference type="PRINTS" id="PR00039">
    <property type="entry name" value="HTHLYSR"/>
</dbReference>
<reference evidence="7" key="1">
    <citation type="submission" date="2016-10" db="EMBL/GenBank/DDBJ databases">
        <authorList>
            <person name="Varghese N."/>
            <person name="Submissions S."/>
        </authorList>
    </citation>
    <scope>NUCLEOTIDE SEQUENCE [LARGE SCALE GENOMIC DNA]</scope>
    <source>
        <strain evidence="7">DSM 44232</strain>
    </source>
</reference>
<dbReference type="STRING" id="84724.SAMN04488564_12431"/>
<dbReference type="PROSITE" id="PS50931">
    <property type="entry name" value="HTH_LYSR"/>
    <property type="match status" value="1"/>
</dbReference>
<dbReference type="OrthoDB" id="9803735at2"/>
<dbReference type="GO" id="GO:0032993">
    <property type="term" value="C:protein-DNA complex"/>
    <property type="evidence" value="ECO:0007669"/>
    <property type="project" value="TreeGrafter"/>
</dbReference>
<keyword evidence="3 6" id="KW-0238">DNA-binding</keyword>
<dbReference type="SUPFAM" id="SSF46785">
    <property type="entry name" value="Winged helix' DNA-binding domain"/>
    <property type="match status" value="1"/>
</dbReference>
<dbReference type="GO" id="GO:0003700">
    <property type="term" value="F:DNA-binding transcription factor activity"/>
    <property type="evidence" value="ECO:0007669"/>
    <property type="project" value="InterPro"/>
</dbReference>
<keyword evidence="2" id="KW-0805">Transcription regulation</keyword>
<evidence type="ECO:0000256" key="3">
    <source>
        <dbReference type="ARBA" id="ARBA00023125"/>
    </source>
</evidence>
<dbReference type="InterPro" id="IPR036390">
    <property type="entry name" value="WH_DNA-bd_sf"/>
</dbReference>
<dbReference type="Pfam" id="PF00126">
    <property type="entry name" value="HTH_1"/>
    <property type="match status" value="1"/>
</dbReference>
<evidence type="ECO:0000256" key="4">
    <source>
        <dbReference type="ARBA" id="ARBA00023163"/>
    </source>
</evidence>
<comment type="similarity">
    <text evidence="1">Belongs to the LysR transcriptional regulatory family.</text>
</comment>
<dbReference type="InterPro" id="IPR036388">
    <property type="entry name" value="WH-like_DNA-bd_sf"/>
</dbReference>
<evidence type="ECO:0000256" key="2">
    <source>
        <dbReference type="ARBA" id="ARBA00023015"/>
    </source>
</evidence>
<dbReference type="PANTHER" id="PTHR30346">
    <property type="entry name" value="TRANSCRIPTIONAL DUAL REGULATOR HCAR-RELATED"/>
    <property type="match status" value="1"/>
</dbReference>
<feature type="domain" description="HTH lysR-type" evidence="5">
    <location>
        <begin position="4"/>
        <end position="61"/>
    </location>
</feature>
<accession>A0A1I6FJ68</accession>
<evidence type="ECO:0000313" key="6">
    <source>
        <dbReference type="EMBL" id="SFR29938.1"/>
    </source>
</evidence>
<sequence>MELLETRELVYFVTVAEELHFTRAAERLSMAQPPLSRAISRLERRVGVALLRRTSRSVELTSAGLVFLAECRRLLAGIDNAVRRTQRAGQPPGLILAVRPGTGSRLLARLLRSYDGAEPEIVFTHDQTKALREGTADVALVCLGSDDLTDLHTAPVAEETPVALLPRKHRLASREAVTVSELRRERFFQEQCPLMGLDEILDRVAFGRLVTVVGSTASERLTDEVCAVPVTDLPGTTLALGWLGHVAEPEIGAFVEAVQHIAANGERMVATEV</sequence>
<proteinExistence type="inferred from homology"/>
<evidence type="ECO:0000256" key="1">
    <source>
        <dbReference type="ARBA" id="ARBA00009437"/>
    </source>
</evidence>
<dbReference type="Proteomes" id="UP000198583">
    <property type="component" value="Unassembled WGS sequence"/>
</dbReference>
<dbReference type="AlphaFoldDB" id="A0A1I6FJ68"/>
<dbReference type="GO" id="GO:0003677">
    <property type="term" value="F:DNA binding"/>
    <property type="evidence" value="ECO:0007669"/>
    <property type="project" value="UniProtKB-KW"/>
</dbReference>